<feature type="region of interest" description="Disordered" evidence="1">
    <location>
        <begin position="1"/>
        <end position="29"/>
    </location>
</feature>
<dbReference type="AlphaFoldDB" id="A0A1P8WP58"/>
<feature type="region of interest" description="Disordered" evidence="1">
    <location>
        <begin position="55"/>
        <end position="88"/>
    </location>
</feature>
<protein>
    <submittedName>
        <fullName evidence="2">Uncharacterized protein</fullName>
    </submittedName>
</protein>
<proteinExistence type="predicted"/>
<sequence length="88" mass="10288">MMSSVTQPERRLFNGSQASERTEGAFFHRPREWRDPRGLVRGYRSVRVVPTQRGCRRKPNYRVPPLNSQPPRAEDNTAEFGCKRNLED</sequence>
<dbReference type="STRING" id="1891926.Fuma_05506"/>
<reference evidence="2 3" key="1">
    <citation type="journal article" date="2016" name="Front. Microbiol.">
        <title>Fuerstia marisgermanicae gen. nov., sp. nov., an Unusual Member of the Phylum Planctomycetes from the German Wadden Sea.</title>
        <authorList>
            <person name="Kohn T."/>
            <person name="Heuer A."/>
            <person name="Jogler M."/>
            <person name="Vollmers J."/>
            <person name="Boedeker C."/>
            <person name="Bunk B."/>
            <person name="Rast P."/>
            <person name="Borchert D."/>
            <person name="Glockner I."/>
            <person name="Freese H.M."/>
            <person name="Klenk H.P."/>
            <person name="Overmann J."/>
            <person name="Kaster A.K."/>
            <person name="Rohde M."/>
            <person name="Wiegand S."/>
            <person name="Jogler C."/>
        </authorList>
    </citation>
    <scope>NUCLEOTIDE SEQUENCE [LARGE SCALE GENOMIC DNA]</scope>
    <source>
        <strain evidence="2 3">NH11</strain>
    </source>
</reference>
<gene>
    <name evidence="2" type="ORF">Fuma_05506</name>
</gene>
<dbReference type="Proteomes" id="UP000187735">
    <property type="component" value="Chromosome"/>
</dbReference>
<accession>A0A1P8WP58</accession>
<keyword evidence="3" id="KW-1185">Reference proteome</keyword>
<evidence type="ECO:0000256" key="1">
    <source>
        <dbReference type="SAM" id="MobiDB-lite"/>
    </source>
</evidence>
<name>A0A1P8WP58_9PLAN</name>
<organism evidence="2 3">
    <name type="scientific">Fuerstiella marisgermanici</name>
    <dbReference type="NCBI Taxonomy" id="1891926"/>
    <lineage>
        <taxon>Bacteria</taxon>
        <taxon>Pseudomonadati</taxon>
        <taxon>Planctomycetota</taxon>
        <taxon>Planctomycetia</taxon>
        <taxon>Planctomycetales</taxon>
        <taxon>Planctomycetaceae</taxon>
        <taxon>Fuerstiella</taxon>
    </lineage>
</organism>
<dbReference type="KEGG" id="fmr:Fuma_05506"/>
<dbReference type="EMBL" id="CP017641">
    <property type="protein sequence ID" value="APZ95844.1"/>
    <property type="molecule type" value="Genomic_DNA"/>
</dbReference>
<evidence type="ECO:0000313" key="3">
    <source>
        <dbReference type="Proteomes" id="UP000187735"/>
    </source>
</evidence>
<evidence type="ECO:0000313" key="2">
    <source>
        <dbReference type="EMBL" id="APZ95844.1"/>
    </source>
</evidence>